<proteinExistence type="predicted"/>
<dbReference type="Proteomes" id="UP000279859">
    <property type="component" value="Unassembled WGS sequence"/>
</dbReference>
<evidence type="ECO:0000313" key="2">
    <source>
        <dbReference type="Proteomes" id="UP000279859"/>
    </source>
</evidence>
<evidence type="ECO:0008006" key="3">
    <source>
        <dbReference type="Google" id="ProtNLM"/>
    </source>
</evidence>
<dbReference type="RefSeq" id="WP_123044885.1">
    <property type="nucleotide sequence ID" value="NZ_RDSR01000004.1"/>
</dbReference>
<dbReference type="Gene3D" id="3.40.50.1820">
    <property type="entry name" value="alpha/beta hydrolase"/>
    <property type="match status" value="1"/>
</dbReference>
<organism evidence="1 2">
    <name type="scientific">Cryobacterium tepidiphilum</name>
    <dbReference type="NCBI Taxonomy" id="2486026"/>
    <lineage>
        <taxon>Bacteria</taxon>
        <taxon>Bacillati</taxon>
        <taxon>Actinomycetota</taxon>
        <taxon>Actinomycetes</taxon>
        <taxon>Micrococcales</taxon>
        <taxon>Microbacteriaceae</taxon>
        <taxon>Cryobacterium</taxon>
    </lineage>
</organism>
<evidence type="ECO:0000313" key="1">
    <source>
        <dbReference type="EMBL" id="RNE66451.1"/>
    </source>
</evidence>
<comment type="caution">
    <text evidence="1">The sequence shown here is derived from an EMBL/GenBank/DDBJ whole genome shotgun (WGS) entry which is preliminary data.</text>
</comment>
<gene>
    <name evidence="1" type="ORF">EEJ31_03335</name>
</gene>
<keyword evidence="2" id="KW-1185">Reference proteome</keyword>
<dbReference type="OrthoDB" id="236897at2"/>
<dbReference type="SUPFAM" id="SSF53474">
    <property type="entry name" value="alpha/beta-Hydrolases"/>
    <property type="match status" value="1"/>
</dbReference>
<dbReference type="AlphaFoldDB" id="A0A3M8LM24"/>
<dbReference type="InterPro" id="IPR029058">
    <property type="entry name" value="AB_hydrolase_fold"/>
</dbReference>
<protein>
    <recommendedName>
        <fullName evidence="3">Alpha/beta hydrolase</fullName>
    </recommendedName>
</protein>
<name>A0A3M8LM24_9MICO</name>
<reference evidence="1 2" key="1">
    <citation type="submission" date="2018-11" db="EMBL/GenBank/DDBJ databases">
        <title>Cryobacterium sp. nov., isolated from rhizosphere soil of lettuce.</title>
        <authorList>
            <person name="Wang Y."/>
        </authorList>
    </citation>
    <scope>NUCLEOTIDE SEQUENCE [LARGE SCALE GENOMIC DNA]</scope>
    <source>
        <strain evidence="1 2">NEAU-85</strain>
    </source>
</reference>
<accession>A0A3M8LM24</accession>
<dbReference type="EMBL" id="RDSR01000004">
    <property type="protein sequence ID" value="RNE66451.1"/>
    <property type="molecule type" value="Genomic_DNA"/>
</dbReference>
<sequence length="280" mass="30968">MSASPPTHIAQKSITRTGNGDFTFEGAGKLAGRPLHVWYNAPADLANARILIVMTGTQRDGEDYRADWVPLLKNRNTLLLVPEFSEDDYPGVSSYNLGSIIDEDGHLQPQAEWSFNMIESLFASVVAETHSSATGYELFGHSAGAQFVHRFMEFMPETKATIAVAANAGWYTVLDESVRFPYGMKGAPVRADDMKEAFKRQLVILLGADDIDPHDSSLQRDRHTDQQGTDRLARGLNFYRTAREYAGESATFNWRLIVVPGIAHSHGDMARAALPILLPE</sequence>